<sequence length="218" mass="24703">MTWKDPPPRTSLPVLGDDIRKLRNDRGWTQQRLAEESGFTSRLIRKAESGTPLHPDTIDILAETLSTPEQHLAPEDLVFSDALVISTFYLALSDYGADVGYKMSHLFDDELMVWIAGEETGLPFAGVWRGLDGLHEYFSILLKCFTYHGGDKEPEILRTGEDVFVIGSTYWTSEHSSTPVGVWQVNRYKLRRGRILEWKNFYDTAAAVRLADGHPKSE</sequence>
<gene>
    <name evidence="2" type="ORF">NG895_10785</name>
</gene>
<dbReference type="EMBL" id="JAMXLR010000036">
    <property type="protein sequence ID" value="MCO6044391.1"/>
    <property type="molecule type" value="Genomic_DNA"/>
</dbReference>
<dbReference type="Gene3D" id="3.10.450.50">
    <property type="match status" value="1"/>
</dbReference>
<dbReference type="GO" id="GO:0003677">
    <property type="term" value="F:DNA binding"/>
    <property type="evidence" value="ECO:0007669"/>
    <property type="project" value="InterPro"/>
</dbReference>
<evidence type="ECO:0000259" key="1">
    <source>
        <dbReference type="PROSITE" id="PS50943"/>
    </source>
</evidence>
<organism evidence="2 3">
    <name type="scientific">Aeoliella straminimaris</name>
    <dbReference type="NCBI Taxonomy" id="2954799"/>
    <lineage>
        <taxon>Bacteria</taxon>
        <taxon>Pseudomonadati</taxon>
        <taxon>Planctomycetota</taxon>
        <taxon>Planctomycetia</taxon>
        <taxon>Pirellulales</taxon>
        <taxon>Lacipirellulaceae</taxon>
        <taxon>Aeoliella</taxon>
    </lineage>
</organism>
<accession>A0A9X2FEN2</accession>
<dbReference type="InterPro" id="IPR001387">
    <property type="entry name" value="Cro/C1-type_HTH"/>
</dbReference>
<dbReference type="AlphaFoldDB" id="A0A9X2FEN2"/>
<keyword evidence="3" id="KW-1185">Reference proteome</keyword>
<protein>
    <submittedName>
        <fullName evidence="2">Helix-turn-helix domain-containing protein</fullName>
    </submittedName>
</protein>
<feature type="domain" description="HTH cro/C1-type" evidence="1">
    <location>
        <begin position="19"/>
        <end position="72"/>
    </location>
</feature>
<dbReference type="Gene3D" id="1.10.260.40">
    <property type="entry name" value="lambda repressor-like DNA-binding domains"/>
    <property type="match status" value="1"/>
</dbReference>
<dbReference type="Pfam" id="PF01381">
    <property type="entry name" value="HTH_3"/>
    <property type="match status" value="1"/>
</dbReference>
<dbReference type="SMART" id="SM00530">
    <property type="entry name" value="HTH_XRE"/>
    <property type="match status" value="1"/>
</dbReference>
<dbReference type="CDD" id="cd00093">
    <property type="entry name" value="HTH_XRE"/>
    <property type="match status" value="1"/>
</dbReference>
<dbReference type="PROSITE" id="PS50943">
    <property type="entry name" value="HTH_CROC1"/>
    <property type="match status" value="1"/>
</dbReference>
<evidence type="ECO:0000313" key="3">
    <source>
        <dbReference type="Proteomes" id="UP001155241"/>
    </source>
</evidence>
<dbReference type="InterPro" id="IPR032710">
    <property type="entry name" value="NTF2-like_dom_sf"/>
</dbReference>
<proteinExistence type="predicted"/>
<name>A0A9X2FEN2_9BACT</name>
<dbReference type="Proteomes" id="UP001155241">
    <property type="component" value="Unassembled WGS sequence"/>
</dbReference>
<dbReference type="SUPFAM" id="SSF47413">
    <property type="entry name" value="lambda repressor-like DNA-binding domains"/>
    <property type="match status" value="1"/>
</dbReference>
<dbReference type="InterPro" id="IPR010982">
    <property type="entry name" value="Lambda_DNA-bd_dom_sf"/>
</dbReference>
<comment type="caution">
    <text evidence="2">The sequence shown here is derived from an EMBL/GenBank/DDBJ whole genome shotgun (WGS) entry which is preliminary data.</text>
</comment>
<reference evidence="2" key="1">
    <citation type="submission" date="2022-06" db="EMBL/GenBank/DDBJ databases">
        <title>Aeoliella straminimaris, a novel planctomycete from sediments.</title>
        <authorList>
            <person name="Vitorino I.R."/>
            <person name="Lage O.M."/>
        </authorList>
    </citation>
    <scope>NUCLEOTIDE SEQUENCE</scope>
    <source>
        <strain evidence="2">ICT_H6.2</strain>
    </source>
</reference>
<evidence type="ECO:0000313" key="2">
    <source>
        <dbReference type="EMBL" id="MCO6044391.1"/>
    </source>
</evidence>
<dbReference type="SUPFAM" id="SSF54427">
    <property type="entry name" value="NTF2-like"/>
    <property type="match status" value="1"/>
</dbReference>
<dbReference type="RefSeq" id="WP_252852493.1">
    <property type="nucleotide sequence ID" value="NZ_JAMXLR010000036.1"/>
</dbReference>